<feature type="transmembrane region" description="Helical" evidence="7">
    <location>
        <begin position="285"/>
        <end position="304"/>
    </location>
</feature>
<keyword evidence="2" id="KW-0813">Transport</keyword>
<proteinExistence type="predicted"/>
<dbReference type="InterPro" id="IPR001991">
    <property type="entry name" value="Na-dicarboxylate_symporter"/>
</dbReference>
<dbReference type="OrthoDB" id="9766690at2"/>
<evidence type="ECO:0000256" key="3">
    <source>
        <dbReference type="ARBA" id="ARBA00022475"/>
    </source>
</evidence>
<evidence type="ECO:0000256" key="6">
    <source>
        <dbReference type="ARBA" id="ARBA00023136"/>
    </source>
</evidence>
<protein>
    <submittedName>
        <fullName evidence="8">Dicarboxylate/amino acid:cation symporter</fullName>
    </submittedName>
</protein>
<dbReference type="Pfam" id="PF00375">
    <property type="entry name" value="SDF"/>
    <property type="match status" value="1"/>
</dbReference>
<dbReference type="Proteomes" id="UP000309138">
    <property type="component" value="Unassembled WGS sequence"/>
</dbReference>
<dbReference type="EMBL" id="SWKR01000001">
    <property type="protein sequence ID" value="TKD53252.1"/>
    <property type="molecule type" value="Genomic_DNA"/>
</dbReference>
<keyword evidence="5 7" id="KW-1133">Transmembrane helix</keyword>
<feature type="transmembrane region" description="Helical" evidence="7">
    <location>
        <begin position="189"/>
        <end position="210"/>
    </location>
</feature>
<dbReference type="InterPro" id="IPR036458">
    <property type="entry name" value="Na:dicarbo_symporter_sf"/>
</dbReference>
<dbReference type="SUPFAM" id="SSF118215">
    <property type="entry name" value="Proton glutamate symport protein"/>
    <property type="match status" value="1"/>
</dbReference>
<keyword evidence="9" id="KW-1185">Reference proteome</keyword>
<comment type="caution">
    <text evidence="8">The sequence shown here is derived from an EMBL/GenBank/DDBJ whole genome shotgun (WGS) entry which is preliminary data.</text>
</comment>
<reference evidence="8 9" key="1">
    <citation type="submission" date="2019-04" db="EMBL/GenBank/DDBJ databases">
        <authorList>
            <person name="Yang Y."/>
            <person name="Wei D."/>
        </authorList>
    </citation>
    <scope>NUCLEOTIDE SEQUENCE [LARGE SCALE GENOMIC DNA]</scope>
    <source>
        <strain evidence="8 9">L-1-4w-11</strain>
    </source>
</reference>
<evidence type="ECO:0000256" key="1">
    <source>
        <dbReference type="ARBA" id="ARBA00004651"/>
    </source>
</evidence>
<keyword evidence="3" id="KW-1003">Cell membrane</keyword>
<dbReference type="PANTHER" id="PTHR42865">
    <property type="entry name" value="PROTON/GLUTAMATE-ASPARTATE SYMPORTER"/>
    <property type="match status" value="1"/>
</dbReference>
<feature type="transmembrane region" description="Helical" evidence="7">
    <location>
        <begin position="222"/>
        <end position="244"/>
    </location>
</feature>
<evidence type="ECO:0000256" key="7">
    <source>
        <dbReference type="SAM" id="Phobius"/>
    </source>
</evidence>
<organism evidence="8 9">
    <name type="scientific">Sphingomonas baiyangensis</name>
    <dbReference type="NCBI Taxonomy" id="2572576"/>
    <lineage>
        <taxon>Bacteria</taxon>
        <taxon>Pseudomonadati</taxon>
        <taxon>Pseudomonadota</taxon>
        <taxon>Alphaproteobacteria</taxon>
        <taxon>Sphingomonadales</taxon>
        <taxon>Sphingomonadaceae</taxon>
        <taxon>Sphingomonas</taxon>
    </lineage>
</organism>
<accession>A0A4U1L8F5</accession>
<dbReference type="PANTHER" id="PTHR42865:SF7">
    <property type="entry name" value="PROTON_GLUTAMATE-ASPARTATE SYMPORTER"/>
    <property type="match status" value="1"/>
</dbReference>
<feature type="transmembrane region" description="Helical" evidence="7">
    <location>
        <begin position="359"/>
        <end position="379"/>
    </location>
</feature>
<dbReference type="Gene3D" id="1.10.3860.10">
    <property type="entry name" value="Sodium:dicarboxylate symporter"/>
    <property type="match status" value="1"/>
</dbReference>
<sequence length="424" mass="43255">MSQPMRILLALFAGLAIGIGLATVQPGWAEAGSAVAQPIGTMWLNALRMTIVPLVVALLVTGVAATARAAKASRLAGRAIAIFIGFLWLSSALGAAITLTLLDWFPLPADAGSALRAAFTSAAPAGEVPPFSDFLVAMVPTNPIMAAAEDNFLPLIVFTLTFAFALTRLPDEPRDLLTRFFQAIADTMLVVIGWVLWLAPIGVGALAYVVGARAGTAAFGALVHYVAVVAGTGVLVWTLAYPTARLGGGVPLPRFVRAVFPAQAVAVSTQSSLASLPAMLRGTEALGLPVATAGVVLPLAVAIFRFTGPAMNLSVALYVAHVFGMALGPEQIAIGIAAAAITTLGAVSLPGSISFVSSIAPIALAMGVPIEPLALLVAVETMPDIIRTLGNVTMDVAVTSMVSRGETTPRGEGDAVLAAHAPDA</sequence>
<keyword evidence="4 7" id="KW-0812">Transmembrane</keyword>
<evidence type="ECO:0000256" key="5">
    <source>
        <dbReference type="ARBA" id="ARBA00022989"/>
    </source>
</evidence>
<dbReference type="PRINTS" id="PR00173">
    <property type="entry name" value="EDTRNSPORT"/>
</dbReference>
<dbReference type="GO" id="GO:0015293">
    <property type="term" value="F:symporter activity"/>
    <property type="evidence" value="ECO:0007669"/>
    <property type="project" value="UniProtKB-KW"/>
</dbReference>
<keyword evidence="6 7" id="KW-0472">Membrane</keyword>
<feature type="transmembrane region" description="Helical" evidence="7">
    <location>
        <begin position="46"/>
        <end position="67"/>
    </location>
</feature>
<name>A0A4U1L8F5_9SPHN</name>
<dbReference type="AlphaFoldDB" id="A0A4U1L8F5"/>
<feature type="transmembrane region" description="Helical" evidence="7">
    <location>
        <begin position="79"/>
        <end position="102"/>
    </location>
</feature>
<gene>
    <name evidence="8" type="ORF">FBR43_02695</name>
</gene>
<evidence type="ECO:0000256" key="4">
    <source>
        <dbReference type="ARBA" id="ARBA00022692"/>
    </source>
</evidence>
<dbReference type="GO" id="GO:0005886">
    <property type="term" value="C:plasma membrane"/>
    <property type="evidence" value="ECO:0007669"/>
    <property type="project" value="UniProtKB-SubCell"/>
</dbReference>
<evidence type="ECO:0000256" key="2">
    <source>
        <dbReference type="ARBA" id="ARBA00022448"/>
    </source>
</evidence>
<evidence type="ECO:0000313" key="9">
    <source>
        <dbReference type="Proteomes" id="UP000309138"/>
    </source>
</evidence>
<comment type="subcellular location">
    <subcellularLocation>
        <location evidence="1">Cell membrane</location>
        <topology evidence="1">Multi-pass membrane protein</topology>
    </subcellularLocation>
</comment>
<evidence type="ECO:0000313" key="8">
    <source>
        <dbReference type="EMBL" id="TKD53252.1"/>
    </source>
</evidence>